<sequence length="386" mass="43345">MEQQKTITLSLNDYDPAAGKVKSDLPDEHARIEDSNFSVQFQMLYEVHGDHQAASSTNDASLLVIKMIPFSHDRKEHMVSFHVTLTVLPDKQHDSEIDWSEAPTITTYEPNSGGAQYVKIRTTNETLEQAFEGAVQLEGFGVSPGIKGSRTRKTEYEKDHVLQIGSGSRRTGHIPLRKSNTVWWRIQAADIKDSGIGDSFTVALLIRRAPASSFQLQATVDSEIGNFVEKLKHFVPSGLRSHKPPTIIGTYGPEIDKESHKAPPGIDKHNLGAASRDNFIKRLKEIGLHLPEEARLADFGDAASSRAPEKDKPAVSNALARVDDSTEEPPRRPRAQHESDFTRMQRHRRMAALYERLAELHREEARQYLSQDEVAYAHQVEDEWEG</sequence>
<dbReference type="AlphaFoldDB" id="A0A0U1LKC5"/>
<keyword evidence="3" id="KW-1185">Reference proteome</keyword>
<evidence type="ECO:0000256" key="1">
    <source>
        <dbReference type="SAM" id="MobiDB-lite"/>
    </source>
</evidence>
<protein>
    <submittedName>
        <fullName evidence="2">Uncharacterized protein</fullName>
    </submittedName>
</protein>
<gene>
    <name evidence="2" type="ORF">PISL3812_00784</name>
</gene>
<dbReference type="OrthoDB" id="5422053at2759"/>
<evidence type="ECO:0000313" key="2">
    <source>
        <dbReference type="EMBL" id="CRG83433.1"/>
    </source>
</evidence>
<dbReference type="OMA" id="DEVAYAH"/>
<proteinExistence type="predicted"/>
<feature type="region of interest" description="Disordered" evidence="1">
    <location>
        <begin position="302"/>
        <end position="346"/>
    </location>
</feature>
<accession>A0A0U1LKC5</accession>
<feature type="compositionally biased region" description="Basic and acidic residues" evidence="1">
    <location>
        <begin position="321"/>
        <end position="343"/>
    </location>
</feature>
<organism evidence="2 3">
    <name type="scientific">Talaromyces islandicus</name>
    <name type="common">Penicillium islandicum</name>
    <dbReference type="NCBI Taxonomy" id="28573"/>
    <lineage>
        <taxon>Eukaryota</taxon>
        <taxon>Fungi</taxon>
        <taxon>Dikarya</taxon>
        <taxon>Ascomycota</taxon>
        <taxon>Pezizomycotina</taxon>
        <taxon>Eurotiomycetes</taxon>
        <taxon>Eurotiomycetidae</taxon>
        <taxon>Eurotiales</taxon>
        <taxon>Trichocomaceae</taxon>
        <taxon>Talaromyces</taxon>
        <taxon>Talaromyces sect. Islandici</taxon>
    </lineage>
</organism>
<dbReference type="Proteomes" id="UP000054383">
    <property type="component" value="Unassembled WGS sequence"/>
</dbReference>
<evidence type="ECO:0000313" key="3">
    <source>
        <dbReference type="Proteomes" id="UP000054383"/>
    </source>
</evidence>
<name>A0A0U1LKC5_TALIS</name>
<reference evidence="2 3" key="1">
    <citation type="submission" date="2015-04" db="EMBL/GenBank/DDBJ databases">
        <authorList>
            <person name="Syromyatnikov M.Y."/>
            <person name="Popov V.N."/>
        </authorList>
    </citation>
    <scope>NUCLEOTIDE SEQUENCE [LARGE SCALE GENOMIC DNA]</scope>
    <source>
        <strain evidence="2">WF-38-12</strain>
    </source>
</reference>
<dbReference type="EMBL" id="CVMT01000001">
    <property type="protein sequence ID" value="CRG83433.1"/>
    <property type="molecule type" value="Genomic_DNA"/>
</dbReference>